<protein>
    <recommendedName>
        <fullName evidence="1">5-oxoprolinase subunit A</fullName>
        <shortName evidence="1">5-OPase subunit A</shortName>
        <ecNumber evidence="1">3.5.2.9</ecNumber>
    </recommendedName>
    <alternativeName>
        <fullName evidence="1">5-oxoprolinase (ATP-hydrolyzing) subunit A</fullName>
    </alternativeName>
</protein>
<comment type="similarity">
    <text evidence="1">Belongs to the LamB/PxpA family.</text>
</comment>
<dbReference type="InterPro" id="IPR011330">
    <property type="entry name" value="Glyco_hydro/deAcase_b/a-brl"/>
</dbReference>
<keyword evidence="1" id="KW-0547">Nucleotide-binding</keyword>
<dbReference type="HAMAP" id="MF_00691">
    <property type="entry name" value="PxpA"/>
    <property type="match status" value="1"/>
</dbReference>
<dbReference type="PANTHER" id="PTHR30292">
    <property type="entry name" value="UNCHARACTERIZED PROTEIN YBGL-RELATED"/>
    <property type="match status" value="1"/>
</dbReference>
<sequence>MTTAGPAIDLNADLGEGFGRWTLTDDEALLSVVTSANVACGFHAGDPATMRRVCDRAVENGVRIGAQVSYRDLLGFGRRAMDVPPEELATEVAYQIGALDVFARAAGARVAYVKPHGALYNRTVRDEQQAAAVVDGVLLAGGALPVLGLPGSQLLKAAEKAGLFAVPEAFADRAYTSDGRLVPRDQPGAVVHDPDTAVARSVLIATDGSVTAAGGERIAVRARSLCLHGDTPGAARLAGRVRRELEAAGVVLEAFA</sequence>
<evidence type="ECO:0000313" key="2">
    <source>
        <dbReference type="EMBL" id="MCQ4083564.1"/>
    </source>
</evidence>
<comment type="caution">
    <text evidence="2">The sequence shown here is derived from an EMBL/GenBank/DDBJ whole genome shotgun (WGS) entry which is preliminary data.</text>
</comment>
<dbReference type="InterPro" id="IPR005501">
    <property type="entry name" value="LamB/YcsF/PxpA-like"/>
</dbReference>
<gene>
    <name evidence="1" type="primary">pxpA</name>
    <name evidence="2" type="ORF">NGB36_23935</name>
</gene>
<dbReference type="SUPFAM" id="SSF88713">
    <property type="entry name" value="Glycoside hydrolase/deacetylase"/>
    <property type="match status" value="1"/>
</dbReference>
<dbReference type="Pfam" id="PF03746">
    <property type="entry name" value="LamB_YcsF"/>
    <property type="match status" value="1"/>
</dbReference>
<dbReference type="NCBIfam" id="NF003814">
    <property type="entry name" value="PRK05406.1-3"/>
    <property type="match status" value="1"/>
</dbReference>
<comment type="subunit">
    <text evidence="1">Forms a complex composed of PxpA, PxpB and PxpC.</text>
</comment>
<dbReference type="CDD" id="cd10787">
    <property type="entry name" value="LamB_YcsF_like"/>
    <property type="match status" value="1"/>
</dbReference>
<evidence type="ECO:0000256" key="1">
    <source>
        <dbReference type="HAMAP-Rule" id="MF_00691"/>
    </source>
</evidence>
<dbReference type="EC" id="3.5.2.9" evidence="1"/>
<reference evidence="2" key="1">
    <citation type="submission" date="2022-06" db="EMBL/GenBank/DDBJ databases">
        <title>Draft genome sequence of Streptomyces sp. RB6PN25 isolated from peat swamp forest in Thailand.</title>
        <authorList>
            <person name="Duangmal K."/>
            <person name="Klaysubun C."/>
        </authorList>
    </citation>
    <scope>NUCLEOTIDE SEQUENCE</scope>
    <source>
        <strain evidence="2">RB6PN25</strain>
    </source>
</reference>
<dbReference type="EMBL" id="JANFNG010000023">
    <property type="protein sequence ID" value="MCQ4083564.1"/>
    <property type="molecule type" value="Genomic_DNA"/>
</dbReference>
<name>A0ABT1Q0U8_9ACTN</name>
<dbReference type="Proteomes" id="UP001057702">
    <property type="component" value="Unassembled WGS sequence"/>
</dbReference>
<evidence type="ECO:0000313" key="3">
    <source>
        <dbReference type="Proteomes" id="UP001057702"/>
    </source>
</evidence>
<dbReference type="NCBIfam" id="NF003816">
    <property type="entry name" value="PRK05406.1-5"/>
    <property type="match status" value="1"/>
</dbReference>
<keyword evidence="3" id="KW-1185">Reference proteome</keyword>
<dbReference type="RefSeq" id="WP_255922533.1">
    <property type="nucleotide sequence ID" value="NZ_JANFNG010000023.1"/>
</dbReference>
<keyword evidence="1" id="KW-0378">Hydrolase</keyword>
<organism evidence="2 3">
    <name type="scientific">Streptomyces humicola</name>
    <dbReference type="NCBI Taxonomy" id="2953240"/>
    <lineage>
        <taxon>Bacteria</taxon>
        <taxon>Bacillati</taxon>
        <taxon>Actinomycetota</taxon>
        <taxon>Actinomycetes</taxon>
        <taxon>Kitasatosporales</taxon>
        <taxon>Streptomycetaceae</taxon>
        <taxon>Streptomyces</taxon>
    </lineage>
</organism>
<proteinExistence type="inferred from homology"/>
<comment type="catalytic activity">
    <reaction evidence="1">
        <text>5-oxo-L-proline + ATP + 2 H2O = L-glutamate + ADP + phosphate + H(+)</text>
        <dbReference type="Rhea" id="RHEA:10348"/>
        <dbReference type="ChEBI" id="CHEBI:15377"/>
        <dbReference type="ChEBI" id="CHEBI:15378"/>
        <dbReference type="ChEBI" id="CHEBI:29985"/>
        <dbReference type="ChEBI" id="CHEBI:30616"/>
        <dbReference type="ChEBI" id="CHEBI:43474"/>
        <dbReference type="ChEBI" id="CHEBI:58402"/>
        <dbReference type="ChEBI" id="CHEBI:456216"/>
        <dbReference type="EC" id="3.5.2.9"/>
    </reaction>
</comment>
<dbReference type="Gene3D" id="3.20.20.370">
    <property type="entry name" value="Glycoside hydrolase/deacetylase"/>
    <property type="match status" value="1"/>
</dbReference>
<comment type="function">
    <text evidence="1">Catalyzes the cleavage of 5-oxoproline to form L-glutamate coupled to the hydrolysis of ATP to ADP and inorganic phosphate.</text>
</comment>
<dbReference type="PANTHER" id="PTHR30292:SF0">
    <property type="entry name" value="5-OXOPROLINASE SUBUNIT A"/>
    <property type="match status" value="1"/>
</dbReference>
<accession>A0ABT1Q0U8</accession>
<keyword evidence="1" id="KW-0067">ATP-binding</keyword>